<evidence type="ECO:0000256" key="1">
    <source>
        <dbReference type="SAM" id="MobiDB-lite"/>
    </source>
</evidence>
<dbReference type="EMBL" id="KZ293504">
    <property type="protein sequence ID" value="PBK59482.1"/>
    <property type="molecule type" value="Genomic_DNA"/>
</dbReference>
<feature type="compositionally biased region" description="Pro residues" evidence="1">
    <location>
        <begin position="71"/>
        <end position="80"/>
    </location>
</feature>
<dbReference type="AlphaFoldDB" id="A0A2H3AXA4"/>
<sequence length="80" mass="9221">MFSLPDILQEYFNKGQTRSQCVFLPWNTTPIIVPDPGFDFTKLVKQRMEEEEQLAELNAYDPFDSHSPLSTPGPPPRPRN</sequence>
<accession>A0A2H3AXA4</accession>
<name>A0A2H3AXA4_9AGAR</name>
<dbReference type="Proteomes" id="UP000218334">
    <property type="component" value="Unassembled WGS sequence"/>
</dbReference>
<gene>
    <name evidence="2" type="ORF">ARMSODRAFT_1027428</name>
</gene>
<keyword evidence="3" id="KW-1185">Reference proteome</keyword>
<protein>
    <submittedName>
        <fullName evidence="2">Uncharacterized protein</fullName>
    </submittedName>
</protein>
<evidence type="ECO:0000313" key="3">
    <source>
        <dbReference type="Proteomes" id="UP000218334"/>
    </source>
</evidence>
<feature type="region of interest" description="Disordered" evidence="1">
    <location>
        <begin position="57"/>
        <end position="80"/>
    </location>
</feature>
<organism evidence="2 3">
    <name type="scientific">Armillaria solidipes</name>
    <dbReference type="NCBI Taxonomy" id="1076256"/>
    <lineage>
        <taxon>Eukaryota</taxon>
        <taxon>Fungi</taxon>
        <taxon>Dikarya</taxon>
        <taxon>Basidiomycota</taxon>
        <taxon>Agaricomycotina</taxon>
        <taxon>Agaricomycetes</taxon>
        <taxon>Agaricomycetidae</taxon>
        <taxon>Agaricales</taxon>
        <taxon>Marasmiineae</taxon>
        <taxon>Physalacriaceae</taxon>
        <taxon>Armillaria</taxon>
    </lineage>
</organism>
<proteinExistence type="predicted"/>
<reference evidence="3" key="1">
    <citation type="journal article" date="2017" name="Nat. Ecol. Evol.">
        <title>Genome expansion and lineage-specific genetic innovations in the forest pathogenic fungi Armillaria.</title>
        <authorList>
            <person name="Sipos G."/>
            <person name="Prasanna A.N."/>
            <person name="Walter M.C."/>
            <person name="O'Connor E."/>
            <person name="Balint B."/>
            <person name="Krizsan K."/>
            <person name="Kiss B."/>
            <person name="Hess J."/>
            <person name="Varga T."/>
            <person name="Slot J."/>
            <person name="Riley R."/>
            <person name="Boka B."/>
            <person name="Rigling D."/>
            <person name="Barry K."/>
            <person name="Lee J."/>
            <person name="Mihaltcheva S."/>
            <person name="LaButti K."/>
            <person name="Lipzen A."/>
            <person name="Waldron R."/>
            <person name="Moloney N.M."/>
            <person name="Sperisen C."/>
            <person name="Kredics L."/>
            <person name="Vagvoelgyi C."/>
            <person name="Patrignani A."/>
            <person name="Fitzpatrick D."/>
            <person name="Nagy I."/>
            <person name="Doyle S."/>
            <person name="Anderson J.B."/>
            <person name="Grigoriev I.V."/>
            <person name="Gueldener U."/>
            <person name="Muensterkoetter M."/>
            <person name="Nagy L.G."/>
        </authorList>
    </citation>
    <scope>NUCLEOTIDE SEQUENCE [LARGE SCALE GENOMIC DNA]</scope>
    <source>
        <strain evidence="3">28-4</strain>
    </source>
</reference>
<evidence type="ECO:0000313" key="2">
    <source>
        <dbReference type="EMBL" id="PBK59482.1"/>
    </source>
</evidence>